<feature type="transmembrane region" description="Helical" evidence="2">
    <location>
        <begin position="16"/>
        <end position="41"/>
    </location>
</feature>
<reference evidence="3 4" key="2">
    <citation type="submission" date="2020-03" db="EMBL/GenBank/DDBJ databases">
        <authorList>
            <person name="Ichikawa N."/>
            <person name="Kimura A."/>
            <person name="Kitahashi Y."/>
            <person name="Uohara A."/>
        </authorList>
    </citation>
    <scope>NUCLEOTIDE SEQUENCE [LARGE SCALE GENOMIC DNA]</scope>
    <source>
        <strain evidence="3 4">NBRC 108639</strain>
    </source>
</reference>
<feature type="region of interest" description="Disordered" evidence="1">
    <location>
        <begin position="50"/>
        <end position="92"/>
    </location>
</feature>
<dbReference type="EMBL" id="BLPF01000001">
    <property type="protein sequence ID" value="GFJ77252.1"/>
    <property type="molecule type" value="Genomic_DNA"/>
</dbReference>
<protein>
    <submittedName>
        <fullName evidence="3">Uncharacterized protein</fullName>
    </submittedName>
</protein>
<keyword evidence="4" id="KW-1185">Reference proteome</keyword>
<organism evidence="3 4">
    <name type="scientific">Phytohabitans houttuyneae</name>
    <dbReference type="NCBI Taxonomy" id="1076126"/>
    <lineage>
        <taxon>Bacteria</taxon>
        <taxon>Bacillati</taxon>
        <taxon>Actinomycetota</taxon>
        <taxon>Actinomycetes</taxon>
        <taxon>Micromonosporales</taxon>
        <taxon>Micromonosporaceae</taxon>
    </lineage>
</organism>
<evidence type="ECO:0000313" key="3">
    <source>
        <dbReference type="EMBL" id="GFJ77252.1"/>
    </source>
</evidence>
<dbReference type="AlphaFoldDB" id="A0A6V8JX36"/>
<evidence type="ECO:0000313" key="4">
    <source>
        <dbReference type="Proteomes" id="UP000482800"/>
    </source>
</evidence>
<dbReference type="Proteomes" id="UP000482800">
    <property type="component" value="Unassembled WGS sequence"/>
</dbReference>
<feature type="compositionally biased region" description="Basic residues" evidence="1">
    <location>
        <begin position="57"/>
        <end position="68"/>
    </location>
</feature>
<keyword evidence="2" id="KW-0472">Membrane</keyword>
<proteinExistence type="predicted"/>
<reference evidence="3 4" key="1">
    <citation type="submission" date="2020-03" db="EMBL/GenBank/DDBJ databases">
        <title>Whole genome shotgun sequence of Phytohabitans houttuyneae NBRC 108639.</title>
        <authorList>
            <person name="Komaki H."/>
            <person name="Tamura T."/>
        </authorList>
    </citation>
    <scope>NUCLEOTIDE SEQUENCE [LARGE SCALE GENOMIC DNA]</scope>
    <source>
        <strain evidence="3 4">NBRC 108639</strain>
    </source>
</reference>
<comment type="caution">
    <text evidence="3">The sequence shown here is derived from an EMBL/GenBank/DDBJ whole genome shotgun (WGS) entry which is preliminary data.</text>
</comment>
<keyword evidence="2" id="KW-1133">Transmembrane helix</keyword>
<dbReference type="RefSeq" id="WP_173054616.1">
    <property type="nucleotide sequence ID" value="NZ_BAABGO010000088.1"/>
</dbReference>
<keyword evidence="2" id="KW-0812">Transmembrane</keyword>
<evidence type="ECO:0000256" key="1">
    <source>
        <dbReference type="SAM" id="MobiDB-lite"/>
    </source>
</evidence>
<accession>A0A6V8JX36</accession>
<evidence type="ECO:0000256" key="2">
    <source>
        <dbReference type="SAM" id="Phobius"/>
    </source>
</evidence>
<sequence>MIVTDVRAEGLNERDLFIGGAGLGLAGAFVVEAVGVTIGLAERFLRSRARPVQQRHPVVRRRITRRRVSPPPPTGRETSEPATGPTRDPHRD</sequence>
<gene>
    <name evidence="3" type="ORF">Phou_014320</name>
</gene>
<name>A0A6V8JX36_9ACTN</name>